<dbReference type="RefSeq" id="WP_260729190.1">
    <property type="nucleotide sequence ID" value="NZ_BAAABS010000075.1"/>
</dbReference>
<organism evidence="1 2">
    <name type="scientific">Dactylosporangium roseum</name>
    <dbReference type="NCBI Taxonomy" id="47989"/>
    <lineage>
        <taxon>Bacteria</taxon>
        <taxon>Bacillati</taxon>
        <taxon>Actinomycetota</taxon>
        <taxon>Actinomycetes</taxon>
        <taxon>Micromonosporales</taxon>
        <taxon>Micromonosporaceae</taxon>
        <taxon>Dactylosporangium</taxon>
    </lineage>
</organism>
<name>A0ABY5ZG87_9ACTN</name>
<reference evidence="1" key="1">
    <citation type="submission" date="2021-04" db="EMBL/GenBank/DDBJ databases">
        <title>Biosynthetic gene clusters of Dactylosporangioum roseum.</title>
        <authorList>
            <person name="Hartkoorn R.C."/>
            <person name="Beaudoing E."/>
            <person name="Hot D."/>
            <person name="Moureu S."/>
        </authorList>
    </citation>
    <scope>NUCLEOTIDE SEQUENCE</scope>
    <source>
        <strain evidence="1">NRRL B-16295</strain>
    </source>
</reference>
<sequence length="354" mass="37323">MSARSWPSSPLAAAGRAFTLLVQPPTHLGFDGRGFDSLPDEILPLERLRALLLAPQTSVEVRDAVWRELVVRARRDGPAWVVAAVGIALPGLRHVAGLLSAGWRGDTRDLDAELLSGFVERLTTIDLQPPRVVGRLIDAGLRAARKARDADSDAQLIHTDVTGPIAPVQPWDHPDLVLARAVAAGVIDADEANLIAATRLENATLAQAGARIGITASLASSWRLKAERRLLESIREGDLAFVPLRPRRRRRRSGATQQRVAATQQRMAAAQQRVAPTGGATQQRVAATQQRTAAAQQRIGAAAATQQRRAVGSLLGGSAAADVVLATQQRAFVGKTSDRAAAGVGAPGIGAAPA</sequence>
<evidence type="ECO:0000313" key="2">
    <source>
        <dbReference type="Proteomes" id="UP001058271"/>
    </source>
</evidence>
<dbReference type="Proteomes" id="UP001058271">
    <property type="component" value="Chromosome"/>
</dbReference>
<evidence type="ECO:0000313" key="1">
    <source>
        <dbReference type="EMBL" id="UWZ39762.1"/>
    </source>
</evidence>
<dbReference type="EMBL" id="CP073721">
    <property type="protein sequence ID" value="UWZ39762.1"/>
    <property type="molecule type" value="Genomic_DNA"/>
</dbReference>
<proteinExistence type="predicted"/>
<gene>
    <name evidence="1" type="ORF">Drose_16985</name>
</gene>
<accession>A0ABY5ZG87</accession>
<keyword evidence="2" id="KW-1185">Reference proteome</keyword>
<protein>
    <submittedName>
        <fullName evidence="1">Uncharacterized protein</fullName>
    </submittedName>
</protein>